<evidence type="ECO:0000313" key="2">
    <source>
        <dbReference type="Proteomes" id="UP000008207"/>
    </source>
</evidence>
<organism evidence="1 2">
    <name type="scientific">Methylobacterium nodulans (strain LMG 21967 / CNCM I-2342 / ORS 2060)</name>
    <dbReference type="NCBI Taxonomy" id="460265"/>
    <lineage>
        <taxon>Bacteria</taxon>
        <taxon>Pseudomonadati</taxon>
        <taxon>Pseudomonadota</taxon>
        <taxon>Alphaproteobacteria</taxon>
        <taxon>Hyphomicrobiales</taxon>
        <taxon>Methylobacteriaceae</taxon>
        <taxon>Methylobacterium</taxon>
    </lineage>
</organism>
<protein>
    <submittedName>
        <fullName evidence="1">Outer membrane autotransporter barrel protein</fullName>
    </submittedName>
</protein>
<sequence>MTSCVKTATSDNMTRTWHPVHAPELAFPWCDQAHADFDYATLDVPGIFVTGVRSDSATTDAVVVTASDVTGGTTSAALYQGSLQDLASAPASQWNVLTPVFPGQTVTSSTFYGPNTPSFDPSLGDGEVRAVGSYKYAEGLSGPDFDHGMIYQGPANGVGGTWTQIDATSLVGAGDTLLDTIAHSTMGDLVVGNYDTSLSTGHAFIYDMASDQWTDLNPAGSLSVTAYGIWQNGDSTSTSYTIAGGYSDLNSLGLDAGYLVDYDSATHAFSHFTTFEFDNQPLAALISHFDGITGTADGYNLTGDFVRGETEGAFFAQIERRADGSFAEPLWTEIAYPGEDVTFTSGNTVIDDTVLGIYVAGGETHSFVASAAVPEPDPLASCGRSWESWG</sequence>
<proteinExistence type="predicted"/>
<dbReference type="Proteomes" id="UP000008207">
    <property type="component" value="Chromosome"/>
</dbReference>
<dbReference type="RefSeq" id="WP_015930359.1">
    <property type="nucleotide sequence ID" value="NC_011894.1"/>
</dbReference>
<evidence type="ECO:0000313" key="1">
    <source>
        <dbReference type="EMBL" id="ACL58703.1"/>
    </source>
</evidence>
<keyword evidence="2" id="KW-1185">Reference proteome</keyword>
<gene>
    <name evidence="1" type="ordered locus">Mnod_3799</name>
</gene>
<name>B8IRG3_METNO</name>
<dbReference type="HOGENOM" id="CLU_707512_0_0_5"/>
<dbReference type="OrthoDB" id="9804931at2"/>
<accession>B8IRG3</accession>
<dbReference type="eggNOG" id="COG4625">
    <property type="taxonomic scope" value="Bacteria"/>
</dbReference>
<reference evidence="1 2" key="1">
    <citation type="submission" date="2009-01" db="EMBL/GenBank/DDBJ databases">
        <title>Complete sequence of chromosome of Methylobacterium nodulans ORS 2060.</title>
        <authorList>
            <consortium name="US DOE Joint Genome Institute"/>
            <person name="Lucas S."/>
            <person name="Copeland A."/>
            <person name="Lapidus A."/>
            <person name="Glavina del Rio T."/>
            <person name="Dalin E."/>
            <person name="Tice H."/>
            <person name="Bruce D."/>
            <person name="Goodwin L."/>
            <person name="Pitluck S."/>
            <person name="Sims D."/>
            <person name="Brettin T."/>
            <person name="Detter J.C."/>
            <person name="Han C."/>
            <person name="Larimer F."/>
            <person name="Land M."/>
            <person name="Hauser L."/>
            <person name="Kyrpides N."/>
            <person name="Ivanova N."/>
            <person name="Marx C.J."/>
            <person name="Richardson P."/>
        </authorList>
    </citation>
    <scope>NUCLEOTIDE SEQUENCE [LARGE SCALE GENOMIC DNA]</scope>
    <source>
        <strain evidence="2">LMG 21967 / CNCM I-2342 / ORS 2060</strain>
    </source>
</reference>
<dbReference type="AlphaFoldDB" id="B8IRG3"/>
<dbReference type="KEGG" id="mno:Mnod_3799"/>
<dbReference type="EMBL" id="CP001349">
    <property type="protein sequence ID" value="ACL58703.1"/>
    <property type="molecule type" value="Genomic_DNA"/>
</dbReference>